<dbReference type="InterPro" id="IPR008271">
    <property type="entry name" value="Ser/Thr_kinase_AS"/>
</dbReference>
<reference evidence="5 6" key="1">
    <citation type="submission" date="2024-02" db="EMBL/GenBank/DDBJ databases">
        <authorList>
            <consortium name="ELIXIR-Norway"/>
            <consortium name="Elixir Norway"/>
        </authorList>
    </citation>
    <scope>NUCLEOTIDE SEQUENCE [LARGE SCALE GENOMIC DNA]</scope>
</reference>
<sequence>MSCLPGFLRWSREHKRRVANDFSANSERTSSDTSTGQGQHGASSSNPSLEHKPLGSMIFTMAELRRMTANFSAASKIGQGGCATVYRGKLPDGRIIAIKRTKKEIFANGISKEFENEVEKLSAVEHLNLVKLIGHLEADNERILVTEFVPNGNLRQHLDGDLGVTLDMSKRLDIAIDVAHALAYLHFYADNPIIHRDVKSSNILLSETFRAKVADFGFSRMGPAGDASASCVLTQLKGTAGYLDPEYLKTNMLNVKSDVYSFGILLIELFSGRRPLELNRPSDERITLLWAFRCLTAGNLTAVLDPNIEKTPAVMGILERLFELAFSCSAPTRNDRPNMKKAQAALWNIRKAYQAKIDHQREKLEDEKDENSVARVKTKANVDLASPRTRSSRPSDNIESARATRLNRRSEQEHSGKASSNHGAENQEGVRSRRQSESKNIRQPSEDGRSEGTAATEGLGSNYPAENLDSPADQNLDSPRTATVIH</sequence>
<evidence type="ECO:0000256" key="3">
    <source>
        <dbReference type="SAM" id="MobiDB-lite"/>
    </source>
</evidence>
<dbReference type="InterPro" id="IPR011009">
    <property type="entry name" value="Kinase-like_dom_sf"/>
</dbReference>
<organism evidence="5 6">
    <name type="scientific">Sphagnum troendelagicum</name>
    <dbReference type="NCBI Taxonomy" id="128251"/>
    <lineage>
        <taxon>Eukaryota</taxon>
        <taxon>Viridiplantae</taxon>
        <taxon>Streptophyta</taxon>
        <taxon>Embryophyta</taxon>
        <taxon>Bryophyta</taxon>
        <taxon>Sphagnophytina</taxon>
        <taxon>Sphagnopsida</taxon>
        <taxon>Sphagnales</taxon>
        <taxon>Sphagnaceae</taxon>
        <taxon>Sphagnum</taxon>
    </lineage>
</organism>
<evidence type="ECO:0000313" key="5">
    <source>
        <dbReference type="EMBL" id="CAK9191351.1"/>
    </source>
</evidence>
<protein>
    <recommendedName>
        <fullName evidence="4">Protein kinase domain-containing protein</fullName>
    </recommendedName>
</protein>
<dbReference type="Gene3D" id="3.30.200.20">
    <property type="entry name" value="Phosphorylase Kinase, domain 1"/>
    <property type="match status" value="1"/>
</dbReference>
<feature type="region of interest" description="Disordered" evidence="3">
    <location>
        <begin position="360"/>
        <end position="486"/>
    </location>
</feature>
<dbReference type="Proteomes" id="UP001497512">
    <property type="component" value="Chromosome 1"/>
</dbReference>
<feature type="compositionally biased region" description="Basic and acidic residues" evidence="3">
    <location>
        <begin position="428"/>
        <end position="450"/>
    </location>
</feature>
<gene>
    <name evidence="5" type="ORF">CSSPTR1EN2_LOCUS1347</name>
</gene>
<feature type="compositionally biased region" description="Basic and acidic residues" evidence="3">
    <location>
        <begin position="360"/>
        <end position="372"/>
    </location>
</feature>
<keyword evidence="2" id="KW-0067">ATP-binding</keyword>
<name>A0ABP0TBM7_9BRYO</name>
<dbReference type="PROSITE" id="PS00108">
    <property type="entry name" value="PROTEIN_KINASE_ST"/>
    <property type="match status" value="1"/>
</dbReference>
<feature type="compositionally biased region" description="Polar residues" evidence="3">
    <location>
        <begin position="388"/>
        <end position="398"/>
    </location>
</feature>
<evidence type="ECO:0000313" key="6">
    <source>
        <dbReference type="Proteomes" id="UP001497512"/>
    </source>
</evidence>
<feature type="compositionally biased region" description="Polar residues" evidence="3">
    <location>
        <begin position="472"/>
        <end position="486"/>
    </location>
</feature>
<dbReference type="Gene3D" id="1.10.510.10">
    <property type="entry name" value="Transferase(Phosphotransferase) domain 1"/>
    <property type="match status" value="1"/>
</dbReference>
<dbReference type="SUPFAM" id="SSF56112">
    <property type="entry name" value="Protein kinase-like (PK-like)"/>
    <property type="match status" value="1"/>
</dbReference>
<dbReference type="PANTHER" id="PTHR46008">
    <property type="entry name" value="LEAF RUST 10 DISEASE-RESISTANCE LOCUS RECEPTOR-LIKE PROTEIN KINASE-LIKE 1.4"/>
    <property type="match status" value="1"/>
</dbReference>
<feature type="domain" description="Protein kinase" evidence="4">
    <location>
        <begin position="71"/>
        <end position="346"/>
    </location>
</feature>
<keyword evidence="6" id="KW-1185">Reference proteome</keyword>
<dbReference type="PANTHER" id="PTHR46008:SF48">
    <property type="entry name" value="PROTEIN KINASE DOMAIN-CONTAINING PROTEIN"/>
    <property type="match status" value="1"/>
</dbReference>
<dbReference type="InterPro" id="IPR000719">
    <property type="entry name" value="Prot_kinase_dom"/>
</dbReference>
<accession>A0ABP0TBM7</accession>
<feature type="compositionally biased region" description="Polar residues" evidence="3">
    <location>
        <begin position="22"/>
        <end position="48"/>
    </location>
</feature>
<proteinExistence type="predicted"/>
<evidence type="ECO:0000259" key="4">
    <source>
        <dbReference type="PROSITE" id="PS50011"/>
    </source>
</evidence>
<dbReference type="SMART" id="SM00220">
    <property type="entry name" value="S_TKc"/>
    <property type="match status" value="1"/>
</dbReference>
<keyword evidence="1" id="KW-0547">Nucleotide-binding</keyword>
<dbReference type="PROSITE" id="PS50011">
    <property type="entry name" value="PROTEIN_KINASE_DOM"/>
    <property type="match status" value="1"/>
</dbReference>
<dbReference type="EMBL" id="OZ019893">
    <property type="protein sequence ID" value="CAK9191351.1"/>
    <property type="molecule type" value="Genomic_DNA"/>
</dbReference>
<feature type="region of interest" description="Disordered" evidence="3">
    <location>
        <begin position="21"/>
        <end position="52"/>
    </location>
</feature>
<evidence type="ECO:0000256" key="1">
    <source>
        <dbReference type="ARBA" id="ARBA00022741"/>
    </source>
</evidence>
<dbReference type="Pfam" id="PF00069">
    <property type="entry name" value="Pkinase"/>
    <property type="match status" value="1"/>
</dbReference>
<evidence type="ECO:0000256" key="2">
    <source>
        <dbReference type="ARBA" id="ARBA00022840"/>
    </source>
</evidence>